<dbReference type="InterPro" id="IPR053158">
    <property type="entry name" value="CapK_Type1_Caps_Biosynth"/>
</dbReference>
<dbReference type="AlphaFoldDB" id="A0A2W7S142"/>
<gene>
    <name evidence="1" type="ORF">LX80_00896</name>
</gene>
<keyword evidence="2" id="KW-1185">Reference proteome</keyword>
<dbReference type="PANTHER" id="PTHR36932:SF1">
    <property type="entry name" value="CAPSULAR POLYSACCHARIDE BIOSYNTHESIS PROTEIN"/>
    <property type="match status" value="1"/>
</dbReference>
<dbReference type="Proteomes" id="UP000249720">
    <property type="component" value="Unassembled WGS sequence"/>
</dbReference>
<dbReference type="InterPro" id="IPR042099">
    <property type="entry name" value="ANL_N_sf"/>
</dbReference>
<dbReference type="SUPFAM" id="SSF56801">
    <property type="entry name" value="Acetyl-CoA synthetase-like"/>
    <property type="match status" value="1"/>
</dbReference>
<dbReference type="GO" id="GO:0016874">
    <property type="term" value="F:ligase activity"/>
    <property type="evidence" value="ECO:0007669"/>
    <property type="project" value="UniProtKB-KW"/>
</dbReference>
<reference evidence="1 2" key="1">
    <citation type="submission" date="2018-06" db="EMBL/GenBank/DDBJ databases">
        <title>Genomic Encyclopedia of Archaeal and Bacterial Type Strains, Phase II (KMG-II): from individual species to whole genera.</title>
        <authorList>
            <person name="Goeker M."/>
        </authorList>
    </citation>
    <scope>NUCLEOTIDE SEQUENCE [LARGE SCALE GENOMIC DNA]</scope>
    <source>
        <strain evidence="1 2">DSM 23241</strain>
    </source>
</reference>
<sequence>MLFNYWIGQLRLLIIDIARGTNIRKQLAYLRREQYFNSNEIKKIQKERLDRIFALAQTNTDYYRNYKSYEELPILTKDLVRKNEDGLKNKNFKKKLFKKGTSGSTGTPLVYYTTQLAQSFMWAGLLLSWEVTKFVVGDRIAFISGSAIIKSSTQHNIFYKLLNIKCYSTFTLNDENIQHYIDDIKKRKTKLIYGYATALDKMATYINNKMPEITFPHLKGIVSSAEVLTEENRKNIETAFKTNVYNQYGCNEAGISAFECEHKKMHLISTRSWYETDKENNLISTDLANEGFIMLRYFTGDKVLFSKENVCKCKRNYPIIDNVIGRSYDFVVDMNKKVLHAAFFNILFRNDPTVKQFQVTFNKNTIKICLNVDNTKSLCEYDIYLNAIKKHLHFEKYEMIFNTPFLTAENAKHRYVIDETNLAG</sequence>
<accession>A0A2W7S142</accession>
<protein>
    <submittedName>
        <fullName evidence="1">Phenylacetate-CoA ligase</fullName>
    </submittedName>
</protein>
<proteinExistence type="predicted"/>
<dbReference type="PANTHER" id="PTHR36932">
    <property type="entry name" value="CAPSULAR POLYSACCHARIDE BIOSYNTHESIS PROTEIN"/>
    <property type="match status" value="1"/>
</dbReference>
<evidence type="ECO:0000313" key="2">
    <source>
        <dbReference type="Proteomes" id="UP000249720"/>
    </source>
</evidence>
<dbReference type="Gene3D" id="3.40.50.12780">
    <property type="entry name" value="N-terminal domain of ligase-like"/>
    <property type="match status" value="1"/>
</dbReference>
<evidence type="ECO:0000313" key="1">
    <source>
        <dbReference type="EMBL" id="PZX64696.1"/>
    </source>
</evidence>
<dbReference type="RefSeq" id="WP_111293848.1">
    <property type="nucleotide sequence ID" value="NZ_QKZV01000002.1"/>
</dbReference>
<organism evidence="1 2">
    <name type="scientific">Hydrotalea sandarakina</name>
    <dbReference type="NCBI Taxonomy" id="1004304"/>
    <lineage>
        <taxon>Bacteria</taxon>
        <taxon>Pseudomonadati</taxon>
        <taxon>Bacteroidota</taxon>
        <taxon>Chitinophagia</taxon>
        <taxon>Chitinophagales</taxon>
        <taxon>Chitinophagaceae</taxon>
        <taxon>Hydrotalea</taxon>
    </lineage>
</organism>
<name>A0A2W7S142_9BACT</name>
<dbReference type="EMBL" id="QKZV01000002">
    <property type="protein sequence ID" value="PZX64696.1"/>
    <property type="molecule type" value="Genomic_DNA"/>
</dbReference>
<dbReference type="OrthoDB" id="580775at2"/>
<comment type="caution">
    <text evidence="1">The sequence shown here is derived from an EMBL/GenBank/DDBJ whole genome shotgun (WGS) entry which is preliminary data.</text>
</comment>
<keyword evidence="1" id="KW-0436">Ligase</keyword>